<dbReference type="EMBL" id="JNBS01000355">
    <property type="protein sequence ID" value="OQS06344.1"/>
    <property type="molecule type" value="Genomic_DNA"/>
</dbReference>
<keyword evidence="3 5" id="KW-0472">Membrane</keyword>
<gene>
    <name evidence="7" type="ORF">THRCLA_01619</name>
</gene>
<proteinExistence type="predicted"/>
<accession>A0A1W0A7S8</accession>
<evidence type="ECO:0000256" key="1">
    <source>
        <dbReference type="ARBA" id="ARBA00004308"/>
    </source>
</evidence>
<evidence type="ECO:0000256" key="5">
    <source>
        <dbReference type="SAM" id="Phobius"/>
    </source>
</evidence>
<protein>
    <recommendedName>
        <fullName evidence="6">SAC domain-containing protein</fullName>
    </recommendedName>
</protein>
<feature type="compositionally biased region" description="Polar residues" evidence="4">
    <location>
        <begin position="627"/>
        <end position="636"/>
    </location>
</feature>
<evidence type="ECO:0000256" key="2">
    <source>
        <dbReference type="ARBA" id="ARBA00022801"/>
    </source>
</evidence>
<dbReference type="InterPro" id="IPR043573">
    <property type="entry name" value="Fig4-like"/>
</dbReference>
<dbReference type="PANTHER" id="PTHR45738:SF5">
    <property type="entry name" value="POLYPHOSPHOINOSITIDE PHOSPHATASE"/>
    <property type="match status" value="1"/>
</dbReference>
<dbReference type="STRING" id="74557.A0A1W0A7S8"/>
<dbReference type="GO" id="GO:0043813">
    <property type="term" value="F:phosphatidylinositol-3,5-bisphosphate 5-phosphatase activity"/>
    <property type="evidence" value="ECO:0007669"/>
    <property type="project" value="InterPro"/>
</dbReference>
<comment type="caution">
    <text evidence="7">The sequence shown here is derived from an EMBL/GenBank/DDBJ whole genome shotgun (WGS) entry which is preliminary data.</text>
</comment>
<feature type="transmembrane region" description="Helical" evidence="5">
    <location>
        <begin position="237"/>
        <end position="259"/>
    </location>
</feature>
<evidence type="ECO:0000313" key="7">
    <source>
        <dbReference type="EMBL" id="OQS06344.1"/>
    </source>
</evidence>
<feature type="region of interest" description="Disordered" evidence="4">
    <location>
        <begin position="590"/>
        <end position="640"/>
    </location>
</feature>
<evidence type="ECO:0000256" key="4">
    <source>
        <dbReference type="SAM" id="MobiDB-lite"/>
    </source>
</evidence>
<evidence type="ECO:0000259" key="6">
    <source>
        <dbReference type="PROSITE" id="PS50275"/>
    </source>
</evidence>
<dbReference type="InterPro" id="IPR002013">
    <property type="entry name" value="SAC_dom"/>
</dbReference>
<dbReference type="PANTHER" id="PTHR45738">
    <property type="entry name" value="POLYPHOSPHOINOSITIDE PHOSPHATASE"/>
    <property type="match status" value="1"/>
</dbReference>
<keyword evidence="8" id="KW-1185">Reference proteome</keyword>
<sequence>MAENGAKSINGCLLRRTPMGFFSSKGPGDWVRVWCEFEYATGVLNVYLDEHKYRRVLNWRILQCSIQHVRNDGRYCIEIEYVQLKKKETFSSAPESKNKDIEWWFEVLTSSKLTLAEGRVPTPLSLVRAPLPKIKIKERKVRMPSKPALRRRQPKLTTSVSRFERIVVYETLTHFYVVGSDRMYTRFRMFTLDRMNEAPESLAAIFTEDPTIYTCEEIEALLQNLDKEARAKTKYGLVRAVVAVAIVGFIKFLQGYYMILVTKRQKVGCIGGHYIYSIQATQCIPISQSKSDGSWTWVSRWLNPSPLEDAEARYLTLFHFVDLTKDFYFSYTYDLTHTLQHNMTTDQTKSSDMFEWNFYLNREFSAALSAPATSEWVQPLILGFYEQRKCSLFGRLISIIVLARRSRHFAGTRYLKRGIADTGYVANDVETEQIIEDENTHSKFSAYVQHRGSIPIFWAQETKVTNPKPPIQLNRIDPSYKATQAHFSNLFERYGSPIVAFNLVKQHEKVPREIIVGTGFKNAVDYLNTFIPPEHQIRYIAMDHSRFTKSEKNSQLKTGATRAVLDKICSWALNQTGIFCSAPKRQIGGAAKKRTGRGSSPVRFNPTPLPANTKSIPPAKLDDTNAERPQSPTIPRNSGDWLEQHGVLRTNCIDCLDRTNVAQYSAAVQALCQQLYAMGIRNKPHMMDDASPILLEFSRIFSSMGDKIALQYGGSEAHKKVESQAQKTKQWELLTSIRRYYSNAFTDMAKQDSINLFLGNFIPDLKQPPLWELESDYYLHNCCVERPLKLTEMGPFHRINNLVALKRRHRNGQNTKAEYLRLRQDLLSNDWWKKSIEAFEAPKFLAEKLSLPSPARHDMLQRKSSAMSSTYSNVEESGIVSERSTLWMQTQDREELFSFDAALASSFMLPIELKNNDVPSNMDGIVSPSMPSSHGQSFSMGFVGSGSLTRQIRSMSAPEETITDVSMGLSIKRSLSNMRLQELVNSSSNDEKNQSAIAPADVTPLDIEEYAASRGIRRDYIGNYTPVPTDSIYERYVESGESLAFWEKEVKNSKSDFILYLRDLQIDPDDVASVAEAAVRGGCTYKIQSGVYAGLDRHVKARGLLSKKFFKNDKDRQFIQDALDTTQMSEMHHNPSDIEIYKSYFDEAITLPDIVIGDTTTASTTLDNTLDVGTHDVEKEYPFEDYIYCNPAAEEVWKSLANLHVVKN</sequence>
<organism evidence="7 8">
    <name type="scientific">Thraustotheca clavata</name>
    <dbReference type="NCBI Taxonomy" id="74557"/>
    <lineage>
        <taxon>Eukaryota</taxon>
        <taxon>Sar</taxon>
        <taxon>Stramenopiles</taxon>
        <taxon>Oomycota</taxon>
        <taxon>Saprolegniomycetes</taxon>
        <taxon>Saprolegniales</taxon>
        <taxon>Achlyaceae</taxon>
        <taxon>Thraustotheca</taxon>
    </lineage>
</organism>
<dbReference type="AlphaFoldDB" id="A0A1W0A7S8"/>
<dbReference type="Pfam" id="PF02383">
    <property type="entry name" value="Syja_N"/>
    <property type="match status" value="1"/>
</dbReference>
<keyword evidence="2" id="KW-0378">Hydrolase</keyword>
<comment type="subcellular location">
    <subcellularLocation>
        <location evidence="1">Endomembrane system</location>
    </subcellularLocation>
</comment>
<dbReference type="Proteomes" id="UP000243217">
    <property type="component" value="Unassembled WGS sequence"/>
</dbReference>
<dbReference type="GO" id="GO:0046856">
    <property type="term" value="P:phosphatidylinositol dephosphorylation"/>
    <property type="evidence" value="ECO:0007669"/>
    <property type="project" value="InterPro"/>
</dbReference>
<reference evidence="7 8" key="1">
    <citation type="journal article" date="2014" name="Genome Biol. Evol.">
        <title>The secreted proteins of Achlya hypogyna and Thraustotheca clavata identify the ancestral oomycete secretome and reveal gene acquisitions by horizontal gene transfer.</title>
        <authorList>
            <person name="Misner I."/>
            <person name="Blouin N."/>
            <person name="Leonard G."/>
            <person name="Richards T.A."/>
            <person name="Lane C.E."/>
        </authorList>
    </citation>
    <scope>NUCLEOTIDE SEQUENCE [LARGE SCALE GENOMIC DNA]</scope>
    <source>
        <strain evidence="7 8">ATCC 34112</strain>
    </source>
</reference>
<dbReference type="PROSITE" id="PS50275">
    <property type="entry name" value="SAC"/>
    <property type="match status" value="1"/>
</dbReference>
<name>A0A1W0A7S8_9STRA</name>
<keyword evidence="5" id="KW-0812">Transmembrane</keyword>
<evidence type="ECO:0000313" key="8">
    <source>
        <dbReference type="Proteomes" id="UP000243217"/>
    </source>
</evidence>
<evidence type="ECO:0000256" key="3">
    <source>
        <dbReference type="ARBA" id="ARBA00023136"/>
    </source>
</evidence>
<keyword evidence="5" id="KW-1133">Transmembrane helix</keyword>
<feature type="domain" description="SAC" evidence="6">
    <location>
        <begin position="318"/>
        <end position="714"/>
    </location>
</feature>
<dbReference type="OrthoDB" id="405996at2759"/>
<dbReference type="GO" id="GO:0012505">
    <property type="term" value="C:endomembrane system"/>
    <property type="evidence" value="ECO:0007669"/>
    <property type="project" value="UniProtKB-SubCell"/>
</dbReference>